<dbReference type="AlphaFoldDB" id="A0AAE0CUF9"/>
<keyword evidence="3" id="KW-1185">Reference proteome</keyword>
<evidence type="ECO:0000313" key="3">
    <source>
        <dbReference type="Proteomes" id="UP001280121"/>
    </source>
</evidence>
<feature type="coiled-coil region" evidence="1">
    <location>
        <begin position="108"/>
        <end position="155"/>
    </location>
</feature>
<accession>A0AAE0CUF9</accession>
<name>A0AAE0CUF9_9ROSI</name>
<keyword evidence="1" id="KW-0175">Coiled coil</keyword>
<organism evidence="2 3">
    <name type="scientific">Dipteronia dyeriana</name>
    <dbReference type="NCBI Taxonomy" id="168575"/>
    <lineage>
        <taxon>Eukaryota</taxon>
        <taxon>Viridiplantae</taxon>
        <taxon>Streptophyta</taxon>
        <taxon>Embryophyta</taxon>
        <taxon>Tracheophyta</taxon>
        <taxon>Spermatophyta</taxon>
        <taxon>Magnoliopsida</taxon>
        <taxon>eudicotyledons</taxon>
        <taxon>Gunneridae</taxon>
        <taxon>Pentapetalae</taxon>
        <taxon>rosids</taxon>
        <taxon>malvids</taxon>
        <taxon>Sapindales</taxon>
        <taxon>Sapindaceae</taxon>
        <taxon>Hippocastanoideae</taxon>
        <taxon>Acereae</taxon>
        <taxon>Dipteronia</taxon>
    </lineage>
</organism>
<reference evidence="2" key="1">
    <citation type="journal article" date="2023" name="Plant J.">
        <title>Genome sequences and population genomics provide insights into the demographic history, inbreeding, and mutation load of two 'living fossil' tree species of Dipteronia.</title>
        <authorList>
            <person name="Feng Y."/>
            <person name="Comes H.P."/>
            <person name="Chen J."/>
            <person name="Zhu S."/>
            <person name="Lu R."/>
            <person name="Zhang X."/>
            <person name="Li P."/>
            <person name="Qiu J."/>
            <person name="Olsen K.M."/>
            <person name="Qiu Y."/>
        </authorList>
    </citation>
    <scope>NUCLEOTIDE SEQUENCE</scope>
    <source>
        <strain evidence="2">KIB01</strain>
    </source>
</reference>
<sequence>MQTVNAKNVPSLKGHPVNQVVPTENQKIPTVIGVNYFRSKASPSLSTIEPFKSLNSKAEQVLNWHSRNARVQNRVLHSIDQKIDQVSHHVSQPDLHLQHLDSSLRNMYTDLQSRVTRLNADLHQYINQGYFGPDFDNKEREIRQLKDQLDQISRDHFTSAPYIP</sequence>
<evidence type="ECO:0000256" key="1">
    <source>
        <dbReference type="SAM" id="Coils"/>
    </source>
</evidence>
<comment type="caution">
    <text evidence="2">The sequence shown here is derived from an EMBL/GenBank/DDBJ whole genome shotgun (WGS) entry which is preliminary data.</text>
</comment>
<evidence type="ECO:0000313" key="2">
    <source>
        <dbReference type="EMBL" id="KAK2663834.1"/>
    </source>
</evidence>
<dbReference type="EMBL" id="JANJYI010000001">
    <property type="protein sequence ID" value="KAK2663834.1"/>
    <property type="molecule type" value="Genomic_DNA"/>
</dbReference>
<protein>
    <submittedName>
        <fullName evidence="2">Uncharacterized protein</fullName>
    </submittedName>
</protein>
<proteinExistence type="predicted"/>
<gene>
    <name evidence="2" type="ORF">Ddye_002408</name>
</gene>
<dbReference type="Proteomes" id="UP001280121">
    <property type="component" value="Unassembled WGS sequence"/>
</dbReference>